<gene>
    <name evidence="2" type="ORF">EAH78_24695</name>
</gene>
<organism evidence="2 3">
    <name type="scientific">Pseudomonas arsenicoxydans</name>
    <dbReference type="NCBI Taxonomy" id="702115"/>
    <lineage>
        <taxon>Bacteria</taxon>
        <taxon>Pseudomonadati</taxon>
        <taxon>Pseudomonadota</taxon>
        <taxon>Gammaproteobacteria</taxon>
        <taxon>Pseudomonadales</taxon>
        <taxon>Pseudomonadaceae</taxon>
        <taxon>Pseudomonas</taxon>
    </lineage>
</organism>
<evidence type="ECO:0000256" key="1">
    <source>
        <dbReference type="SAM" id="MobiDB-lite"/>
    </source>
</evidence>
<reference evidence="2 3" key="1">
    <citation type="journal article" date="2019" name="Environ. Microbiol.">
        <title>Species interactions and distinct microbial communities in high Arctic permafrost affected cryosols are associated with the CH4 and CO2 gas fluxes.</title>
        <authorList>
            <person name="Altshuler I."/>
            <person name="Hamel J."/>
            <person name="Turney S."/>
            <person name="Magnuson E."/>
            <person name="Levesque R."/>
            <person name="Greer C."/>
            <person name="Whyte L.G."/>
        </authorList>
    </citation>
    <scope>NUCLEOTIDE SEQUENCE [LARGE SCALE GENOMIC DNA]</scope>
    <source>
        <strain evidence="2 3">E3</strain>
    </source>
</reference>
<evidence type="ECO:0000313" key="3">
    <source>
        <dbReference type="Proteomes" id="UP000317933"/>
    </source>
</evidence>
<sequence>MARELAPAGQRSGPKNGPAAQSSGSKLPRHRCSAQVHLLISIEGGQGELSLDKNGSPLGHPRCYTSRHR</sequence>
<dbReference type="AlphaFoldDB" id="A0A502HLZ0"/>
<feature type="region of interest" description="Disordered" evidence="1">
    <location>
        <begin position="1"/>
        <end position="32"/>
    </location>
</feature>
<dbReference type="EMBL" id="RCZE01000013">
    <property type="protein sequence ID" value="TPG74140.1"/>
    <property type="molecule type" value="Genomic_DNA"/>
</dbReference>
<accession>A0A502HLZ0</accession>
<feature type="region of interest" description="Disordered" evidence="1">
    <location>
        <begin position="47"/>
        <end position="69"/>
    </location>
</feature>
<comment type="caution">
    <text evidence="2">The sequence shown here is derived from an EMBL/GenBank/DDBJ whole genome shotgun (WGS) entry which is preliminary data.</text>
</comment>
<proteinExistence type="predicted"/>
<name>A0A502HLZ0_9PSED</name>
<protein>
    <submittedName>
        <fullName evidence="2">Uncharacterized protein</fullName>
    </submittedName>
</protein>
<evidence type="ECO:0000313" key="2">
    <source>
        <dbReference type="EMBL" id="TPG74140.1"/>
    </source>
</evidence>
<dbReference type="Proteomes" id="UP000317933">
    <property type="component" value="Unassembled WGS sequence"/>
</dbReference>